<protein>
    <submittedName>
        <fullName evidence="1">Uncharacterized protein</fullName>
    </submittedName>
</protein>
<dbReference type="VEuPathDB" id="FungiDB:I7I52_02632"/>
<evidence type="ECO:0000313" key="2">
    <source>
        <dbReference type="Proteomes" id="UP000670092"/>
    </source>
</evidence>
<reference evidence="1 2" key="1">
    <citation type="submission" date="2021-01" db="EMBL/GenBank/DDBJ databases">
        <title>Chromosome-level genome assembly of a human fungal pathogen reveals clustering of transcriptionally co-regulated genes.</title>
        <authorList>
            <person name="Voorhies M."/>
            <person name="Cohen S."/>
            <person name="Shea T.P."/>
            <person name="Petrus S."/>
            <person name="Munoz J.F."/>
            <person name="Poplawski S."/>
            <person name="Goldman W.E."/>
            <person name="Michael T."/>
            <person name="Cuomo C.A."/>
            <person name="Sil A."/>
            <person name="Beyhan S."/>
        </authorList>
    </citation>
    <scope>NUCLEOTIDE SEQUENCE [LARGE SCALE GENOMIC DNA]</scope>
    <source>
        <strain evidence="1 2">G184AR</strain>
    </source>
</reference>
<dbReference type="EMBL" id="JAEVHI010000001">
    <property type="protein sequence ID" value="KAG5304341.1"/>
    <property type="molecule type" value="Genomic_DNA"/>
</dbReference>
<accession>A0A8H7Z7T5</accession>
<organism evidence="1 2">
    <name type="scientific">Ajellomyces capsulatus</name>
    <name type="common">Darling's disease fungus</name>
    <name type="synonym">Histoplasma capsulatum</name>
    <dbReference type="NCBI Taxonomy" id="5037"/>
    <lineage>
        <taxon>Eukaryota</taxon>
        <taxon>Fungi</taxon>
        <taxon>Dikarya</taxon>
        <taxon>Ascomycota</taxon>
        <taxon>Pezizomycotina</taxon>
        <taxon>Eurotiomycetes</taxon>
        <taxon>Eurotiomycetidae</taxon>
        <taxon>Onygenales</taxon>
        <taxon>Ajellomycetaceae</taxon>
        <taxon>Histoplasma</taxon>
    </lineage>
</organism>
<name>A0A8H7Z7T5_AJECA</name>
<sequence length="86" mass="9868">MHIKQLTLHLFNVICRDTLRLAPLLNIRPPIPTIPVHKHKSIPFRHAPLRVTARFVVVQRNYILQLLRSALGCHCRTTSFARNAVG</sequence>
<comment type="caution">
    <text evidence="1">The sequence shown here is derived from an EMBL/GenBank/DDBJ whole genome shotgun (WGS) entry which is preliminary data.</text>
</comment>
<dbReference type="Proteomes" id="UP000670092">
    <property type="component" value="Unassembled WGS sequence"/>
</dbReference>
<dbReference type="AlphaFoldDB" id="A0A8H7Z7T5"/>
<gene>
    <name evidence="1" type="ORF">I7I52_02632</name>
</gene>
<evidence type="ECO:0000313" key="1">
    <source>
        <dbReference type="EMBL" id="KAG5304341.1"/>
    </source>
</evidence>
<proteinExistence type="predicted"/>